<accession>A0A4Y2SMM0</accession>
<reference evidence="5 6" key="1">
    <citation type="journal article" date="2019" name="Sci. Rep.">
        <title>Orb-weaving spider Araneus ventricosus genome elucidates the spidroin gene catalogue.</title>
        <authorList>
            <person name="Kono N."/>
            <person name="Nakamura H."/>
            <person name="Ohtoshi R."/>
            <person name="Moran D.A.P."/>
            <person name="Shinohara A."/>
            <person name="Yoshida Y."/>
            <person name="Fujiwara M."/>
            <person name="Mori M."/>
            <person name="Tomita M."/>
            <person name="Arakawa K."/>
        </authorList>
    </citation>
    <scope>NUCLEOTIDE SEQUENCE [LARGE SCALE GENOMIC DNA]</scope>
</reference>
<evidence type="ECO:0000313" key="4">
    <source>
        <dbReference type="EMBL" id="GBN89132.1"/>
    </source>
</evidence>
<keyword evidence="1" id="KW-1015">Disulfide bond</keyword>
<dbReference type="SUPFAM" id="SSF57603">
    <property type="entry name" value="FnI-like domain"/>
    <property type="match status" value="1"/>
</dbReference>
<dbReference type="Pfam" id="PF00094">
    <property type="entry name" value="VWD"/>
    <property type="match status" value="1"/>
</dbReference>
<sequence>MGGETIQQDCNACVCQGGNWKCTESICPATCSVSGPHFLTFDGFAYDFQGKCSHYLVDADDFNIAVDYGTDCRELHTINGVCVKSITIHTPEEAIVKLKPSMEVVVNGREMTSLPITAPGIYIGQSTSTFMRRIPSSKPDSTEDPPCMSAVCLTLNQMYWVKHPYAGVVRKFGDGVLAQMLSSSSHLTPP</sequence>
<dbReference type="PANTHER" id="PTHR11339">
    <property type="entry name" value="EXTRACELLULAR MATRIX GLYCOPROTEIN RELATED"/>
    <property type="match status" value="1"/>
</dbReference>
<dbReference type="GO" id="GO:0005615">
    <property type="term" value="C:extracellular space"/>
    <property type="evidence" value="ECO:0007669"/>
    <property type="project" value="TreeGrafter"/>
</dbReference>
<keyword evidence="6" id="KW-1185">Reference proteome</keyword>
<evidence type="ECO:0000256" key="2">
    <source>
        <dbReference type="ARBA" id="ARBA00023180"/>
    </source>
</evidence>
<comment type="caution">
    <text evidence="5">The sequence shown here is derived from an EMBL/GenBank/DDBJ whole genome shotgun (WGS) entry which is preliminary data.</text>
</comment>
<evidence type="ECO:0000256" key="1">
    <source>
        <dbReference type="ARBA" id="ARBA00023157"/>
    </source>
</evidence>
<feature type="domain" description="VWFD" evidence="3">
    <location>
        <begin position="29"/>
        <end position="190"/>
    </location>
</feature>
<protein>
    <recommendedName>
        <fullName evidence="3">VWFD domain-containing protein</fullName>
    </recommendedName>
</protein>
<name>A0A4Y2SMM0_ARAVE</name>
<dbReference type="EMBL" id="BGPR01022653">
    <property type="protein sequence ID" value="GBN89161.1"/>
    <property type="molecule type" value="Genomic_DNA"/>
</dbReference>
<dbReference type="PROSITE" id="PS51233">
    <property type="entry name" value="VWFD"/>
    <property type="match status" value="1"/>
</dbReference>
<dbReference type="PANTHER" id="PTHR11339:SF386">
    <property type="entry name" value="HEMOLECTIN, ISOFORM A"/>
    <property type="match status" value="1"/>
</dbReference>
<gene>
    <name evidence="5" type="ORF">AVEN_148169_1</name>
    <name evidence="4" type="ORF">AVEN_28189_1</name>
</gene>
<dbReference type="EMBL" id="BGPR01022637">
    <property type="protein sequence ID" value="GBN89132.1"/>
    <property type="molecule type" value="Genomic_DNA"/>
</dbReference>
<organism evidence="5 6">
    <name type="scientific">Araneus ventricosus</name>
    <name type="common">Orbweaver spider</name>
    <name type="synonym">Epeira ventricosa</name>
    <dbReference type="NCBI Taxonomy" id="182803"/>
    <lineage>
        <taxon>Eukaryota</taxon>
        <taxon>Metazoa</taxon>
        <taxon>Ecdysozoa</taxon>
        <taxon>Arthropoda</taxon>
        <taxon>Chelicerata</taxon>
        <taxon>Arachnida</taxon>
        <taxon>Araneae</taxon>
        <taxon>Araneomorphae</taxon>
        <taxon>Entelegynae</taxon>
        <taxon>Araneoidea</taxon>
        <taxon>Araneidae</taxon>
        <taxon>Araneus</taxon>
    </lineage>
</organism>
<evidence type="ECO:0000313" key="5">
    <source>
        <dbReference type="EMBL" id="GBN89161.1"/>
    </source>
</evidence>
<evidence type="ECO:0000313" key="6">
    <source>
        <dbReference type="Proteomes" id="UP000499080"/>
    </source>
</evidence>
<dbReference type="InterPro" id="IPR050780">
    <property type="entry name" value="Mucin_vWF_Thrombospondin_sf"/>
</dbReference>
<dbReference type="GO" id="GO:0031012">
    <property type="term" value="C:extracellular matrix"/>
    <property type="evidence" value="ECO:0007669"/>
    <property type="project" value="TreeGrafter"/>
</dbReference>
<proteinExistence type="predicted"/>
<dbReference type="InterPro" id="IPR001846">
    <property type="entry name" value="VWF_type-D"/>
</dbReference>
<dbReference type="AlphaFoldDB" id="A0A4Y2SMM0"/>
<dbReference type="Pfam" id="PF23244">
    <property type="entry name" value="VWF"/>
    <property type="match status" value="1"/>
</dbReference>
<keyword evidence="2" id="KW-0325">Glycoprotein</keyword>
<evidence type="ECO:0000259" key="3">
    <source>
        <dbReference type="PROSITE" id="PS51233"/>
    </source>
</evidence>
<dbReference type="Proteomes" id="UP000499080">
    <property type="component" value="Unassembled WGS sequence"/>
</dbReference>
<dbReference type="OrthoDB" id="160294at2759"/>